<evidence type="ECO:0000256" key="1">
    <source>
        <dbReference type="SAM" id="MobiDB-lite"/>
    </source>
</evidence>
<accession>Q5C762</accession>
<reference evidence="2" key="1">
    <citation type="journal article" date="2006" name="PLoS Pathog.">
        <title>New perspectives on host-parasite interplay by comparative transcriptomic and proteomic analyses of Schistosoma japonicum.</title>
        <authorList>
            <person name="Liu F."/>
            <person name="Lu J."/>
            <person name="Hu W."/>
            <person name="Wang S.Y."/>
            <person name="Cui S.J."/>
            <person name="Chi M."/>
            <person name="Yan Q."/>
            <person name="Wang X.R."/>
            <person name="Song H.D."/>
            <person name="Xu X.N."/>
            <person name="Wang J.J."/>
            <person name="Zhang X.L."/>
            <person name="Zhang X."/>
            <person name="Wang Z.Q."/>
            <person name="Xue C.L."/>
            <person name="Brindley P.J."/>
            <person name="McManus D.P."/>
            <person name="Yang P.Y."/>
            <person name="Feng Z."/>
            <person name="Chen Z."/>
            <person name="Han Z.G."/>
        </authorList>
    </citation>
    <scope>NUCLEOTIDE SEQUENCE</scope>
</reference>
<evidence type="ECO:0000313" key="2">
    <source>
        <dbReference type="EMBL" id="AAX24512.2"/>
    </source>
</evidence>
<protein>
    <submittedName>
        <fullName evidence="2">SJCHGC07752 protein</fullName>
    </submittedName>
</protein>
<sequence>KNKKHEIKRSVENVPGHSKSMHKRLKHNSNICNTVNQIYDKNKCCDRCSSISSNETKIDASHSLKDGSLSEKLTDNLGAGNKFNYNDSNKTCDRTDEIRMKSPKFSASIGYKNEFEKHTFRKKFSTGLFQRNKPTNINGDNNYVALNKLHYPTTHSVNHQH</sequence>
<name>Q5C762_SCHJA</name>
<proteinExistence type="evidence at transcript level"/>
<feature type="non-terminal residue" evidence="2">
    <location>
        <position position="161"/>
    </location>
</feature>
<feature type="non-terminal residue" evidence="2">
    <location>
        <position position="1"/>
    </location>
</feature>
<feature type="region of interest" description="Disordered" evidence="1">
    <location>
        <begin position="1"/>
        <end position="24"/>
    </location>
</feature>
<dbReference type="AlphaFoldDB" id="Q5C762"/>
<organism evidence="2">
    <name type="scientific">Schistosoma japonicum</name>
    <name type="common">Blood fluke</name>
    <dbReference type="NCBI Taxonomy" id="6182"/>
    <lineage>
        <taxon>Eukaryota</taxon>
        <taxon>Metazoa</taxon>
        <taxon>Spiralia</taxon>
        <taxon>Lophotrochozoa</taxon>
        <taxon>Platyhelminthes</taxon>
        <taxon>Trematoda</taxon>
        <taxon>Digenea</taxon>
        <taxon>Strigeidida</taxon>
        <taxon>Schistosomatoidea</taxon>
        <taxon>Schistosomatidae</taxon>
        <taxon>Schistosoma</taxon>
    </lineage>
</organism>
<dbReference type="EMBL" id="AY808623">
    <property type="protein sequence ID" value="AAX24512.2"/>
    <property type="molecule type" value="mRNA"/>
</dbReference>